<dbReference type="EMBL" id="PVTO01000002">
    <property type="protein sequence ID" value="PRY83836.1"/>
    <property type="molecule type" value="Genomic_DNA"/>
</dbReference>
<evidence type="ECO:0000256" key="9">
    <source>
        <dbReference type="ARBA" id="ARBA00022691"/>
    </source>
</evidence>
<dbReference type="GO" id="GO:0003723">
    <property type="term" value="F:RNA binding"/>
    <property type="evidence" value="ECO:0007669"/>
    <property type="project" value="UniProtKB-UniRule"/>
</dbReference>
<dbReference type="InterPro" id="IPR004573">
    <property type="entry name" value="rRNA_ssu_MeTfrase_B"/>
</dbReference>
<evidence type="ECO:0000256" key="6">
    <source>
        <dbReference type="ARBA" id="ARBA00022552"/>
    </source>
</evidence>
<comment type="caution">
    <text evidence="16">The sequence shown here is derived from an EMBL/GenBank/DDBJ whole genome shotgun (WGS) entry which is preliminary data.</text>
</comment>
<reference evidence="16 17" key="1">
    <citation type="submission" date="2018-03" db="EMBL/GenBank/DDBJ databases">
        <title>Genomic Encyclopedia of Archaeal and Bacterial Type Strains, Phase II (KMG-II): from individual species to whole genera.</title>
        <authorList>
            <person name="Goeker M."/>
        </authorList>
    </citation>
    <scope>NUCLEOTIDE SEQUENCE [LARGE SCALE GENOMIC DNA]</scope>
    <source>
        <strain evidence="16 17">DSM 13175</strain>
    </source>
</reference>
<dbReference type="InterPro" id="IPR023267">
    <property type="entry name" value="RCMT"/>
</dbReference>
<dbReference type="InterPro" id="IPR001678">
    <property type="entry name" value="MeTrfase_RsmB-F_NOP2_dom"/>
</dbReference>
<feature type="binding site" evidence="14">
    <location>
        <position position="289"/>
    </location>
    <ligand>
        <name>S-adenosyl-L-methionine</name>
        <dbReference type="ChEBI" id="CHEBI:59789"/>
    </ligand>
</feature>
<feature type="binding site" evidence="14">
    <location>
        <position position="317"/>
    </location>
    <ligand>
        <name>S-adenosyl-L-methionine</name>
        <dbReference type="ChEBI" id="CHEBI:59789"/>
    </ligand>
</feature>
<evidence type="ECO:0000256" key="11">
    <source>
        <dbReference type="ARBA" id="ARBA00030399"/>
    </source>
</evidence>
<dbReference type="Pfam" id="PF22458">
    <property type="entry name" value="RsmF-B_ferredox"/>
    <property type="match status" value="1"/>
</dbReference>
<evidence type="ECO:0000313" key="17">
    <source>
        <dbReference type="Proteomes" id="UP000238205"/>
    </source>
</evidence>
<evidence type="ECO:0000256" key="3">
    <source>
        <dbReference type="ARBA" id="ARBA00007494"/>
    </source>
</evidence>
<keyword evidence="5" id="KW-0963">Cytoplasm</keyword>
<protein>
    <recommendedName>
        <fullName evidence="4">16S rRNA (cytosine(967)-C(5))-methyltransferase</fullName>
        <ecNumber evidence="4">2.1.1.176</ecNumber>
    </recommendedName>
    <alternativeName>
        <fullName evidence="11">16S rRNA m5C967 methyltransferase</fullName>
    </alternativeName>
    <alternativeName>
        <fullName evidence="12">rRNA (cytosine-C(5)-)-methyltransferase RsmB</fullName>
    </alternativeName>
</protein>
<evidence type="ECO:0000256" key="1">
    <source>
        <dbReference type="ARBA" id="ARBA00002724"/>
    </source>
</evidence>
<evidence type="ECO:0000256" key="5">
    <source>
        <dbReference type="ARBA" id="ARBA00022490"/>
    </source>
</evidence>
<dbReference type="InterPro" id="IPR035926">
    <property type="entry name" value="NusB-like_sf"/>
</dbReference>
<evidence type="ECO:0000256" key="8">
    <source>
        <dbReference type="ARBA" id="ARBA00022679"/>
    </source>
</evidence>
<dbReference type="CDD" id="cd02440">
    <property type="entry name" value="AdoMet_MTases"/>
    <property type="match status" value="1"/>
</dbReference>
<dbReference type="EC" id="2.1.1.176" evidence="4"/>
<dbReference type="FunFam" id="1.10.940.10:FF:000006">
    <property type="entry name" value="16S rRNA (Cytosine(967)-C(5))-methyltransferase RsmB"/>
    <property type="match status" value="1"/>
</dbReference>
<evidence type="ECO:0000313" key="16">
    <source>
        <dbReference type="EMBL" id="PRY83836.1"/>
    </source>
</evidence>
<dbReference type="SUPFAM" id="SSF48013">
    <property type="entry name" value="NusB-like"/>
    <property type="match status" value="1"/>
</dbReference>
<dbReference type="InterPro" id="IPR029063">
    <property type="entry name" value="SAM-dependent_MTases_sf"/>
</dbReference>
<evidence type="ECO:0000256" key="2">
    <source>
        <dbReference type="ARBA" id="ARBA00004496"/>
    </source>
</evidence>
<comment type="subcellular location">
    <subcellularLocation>
        <location evidence="2">Cytoplasm</location>
    </subcellularLocation>
</comment>
<dbReference type="Gene3D" id="1.10.940.10">
    <property type="entry name" value="NusB-like"/>
    <property type="match status" value="1"/>
</dbReference>
<dbReference type="Gene3D" id="3.30.70.1170">
    <property type="entry name" value="Sun protein, domain 3"/>
    <property type="match status" value="1"/>
</dbReference>
<evidence type="ECO:0000259" key="15">
    <source>
        <dbReference type="PROSITE" id="PS51686"/>
    </source>
</evidence>
<dbReference type="PROSITE" id="PS51686">
    <property type="entry name" value="SAM_MT_RSMB_NOP"/>
    <property type="match status" value="1"/>
</dbReference>
<dbReference type="InterPro" id="IPR049560">
    <property type="entry name" value="MeTrfase_RsmB-F_NOP2_cat"/>
</dbReference>
<dbReference type="InterPro" id="IPR006027">
    <property type="entry name" value="NusB_RsmB_TIM44"/>
</dbReference>
<dbReference type="FunFam" id="3.40.50.150:FF:000022">
    <property type="entry name" value="Ribosomal RNA small subunit methyltransferase B"/>
    <property type="match status" value="1"/>
</dbReference>
<comment type="similarity">
    <text evidence="3 14">Belongs to the class I-like SAM-binding methyltransferase superfamily. RsmB/NOP family.</text>
</comment>
<dbReference type="Proteomes" id="UP000238205">
    <property type="component" value="Unassembled WGS sequence"/>
</dbReference>
<sequence>MKNQKMNENSRYLALVILEKVERNQSFSNIVLNETINKQNLSKEDVGFLTELVYGVIQNKLKLDFQLEPFIKKQKKIESWVRQLLRLSLYQMTLLDKIPTHAVVDEAVQIAKFKGHKGIAGFVNGVLRSIDRKGVRSVDDIQDPIEKLSVSFSYPTWIIELLVDEVGIQETTEIVESLASRAKVSLRVNTHMKSVDEVMSQLTEEGFQTKKSQVSSSGLISQNGLPVTSSLFKEGVITVQDESSMLVAEALQIKPEDRVLDACAAPGGKTTHIATYLDTNRGGKVVALDLHEKKIKKVTENADRLGLADVIETHVMDARDSVNHFALNSFDKILIDAPCSGLGLMRRKPDIRYQKQLKDIEALQKVQLDILSSVAPLLKSGGRLVYSTCTITKKENDEVVNAFLETHKDFEIEPVYTVNEEVRVTGDDFLHLYPHQHNTDGFFIASLKKSEIN</sequence>
<evidence type="ECO:0000256" key="4">
    <source>
        <dbReference type="ARBA" id="ARBA00012140"/>
    </source>
</evidence>
<dbReference type="NCBIfam" id="NF011494">
    <property type="entry name" value="PRK14902.1"/>
    <property type="match status" value="1"/>
</dbReference>
<evidence type="ECO:0000256" key="14">
    <source>
        <dbReference type="PROSITE-ProRule" id="PRU01023"/>
    </source>
</evidence>
<keyword evidence="7 14" id="KW-0489">Methyltransferase</keyword>
<dbReference type="GO" id="GO:0005737">
    <property type="term" value="C:cytoplasm"/>
    <property type="evidence" value="ECO:0007669"/>
    <property type="project" value="UniProtKB-SubCell"/>
</dbReference>
<evidence type="ECO:0000256" key="12">
    <source>
        <dbReference type="ARBA" id="ARBA00031088"/>
    </source>
</evidence>
<keyword evidence="6" id="KW-0698">rRNA processing</keyword>
<evidence type="ECO:0000256" key="10">
    <source>
        <dbReference type="ARBA" id="ARBA00022884"/>
    </source>
</evidence>
<comment type="catalytic activity">
    <reaction evidence="13">
        <text>cytidine(967) in 16S rRNA + S-adenosyl-L-methionine = 5-methylcytidine(967) in 16S rRNA + S-adenosyl-L-homocysteine + H(+)</text>
        <dbReference type="Rhea" id="RHEA:42748"/>
        <dbReference type="Rhea" id="RHEA-COMP:10219"/>
        <dbReference type="Rhea" id="RHEA-COMP:10220"/>
        <dbReference type="ChEBI" id="CHEBI:15378"/>
        <dbReference type="ChEBI" id="CHEBI:57856"/>
        <dbReference type="ChEBI" id="CHEBI:59789"/>
        <dbReference type="ChEBI" id="CHEBI:74483"/>
        <dbReference type="ChEBI" id="CHEBI:82748"/>
        <dbReference type="EC" id="2.1.1.176"/>
    </reaction>
</comment>
<dbReference type="PANTHER" id="PTHR22807">
    <property type="entry name" value="NOP2 YEAST -RELATED NOL1/NOP2/FMU SUN DOMAIN-CONTAINING"/>
    <property type="match status" value="1"/>
</dbReference>
<feature type="binding site" evidence="14">
    <location>
        <begin position="263"/>
        <end position="269"/>
    </location>
    <ligand>
        <name>S-adenosyl-L-methionine</name>
        <dbReference type="ChEBI" id="CHEBI:59789"/>
    </ligand>
</feature>
<feature type="active site" description="Nucleophile" evidence="14">
    <location>
        <position position="389"/>
    </location>
</feature>
<dbReference type="SUPFAM" id="SSF53335">
    <property type="entry name" value="S-adenosyl-L-methionine-dependent methyltransferases"/>
    <property type="match status" value="1"/>
</dbReference>
<name>A0A2T0WB31_9LACT</name>
<keyword evidence="8 14" id="KW-0808">Transferase</keyword>
<dbReference type="NCBIfam" id="TIGR00563">
    <property type="entry name" value="rsmB"/>
    <property type="match status" value="1"/>
</dbReference>
<accession>A0A2T0WB31</accession>
<organism evidence="16 17">
    <name type="scientific">Alkalibacterium olivapovliticus</name>
    <dbReference type="NCBI Taxonomy" id="99907"/>
    <lineage>
        <taxon>Bacteria</taxon>
        <taxon>Bacillati</taxon>
        <taxon>Bacillota</taxon>
        <taxon>Bacilli</taxon>
        <taxon>Lactobacillales</taxon>
        <taxon>Carnobacteriaceae</taxon>
        <taxon>Alkalibacterium</taxon>
    </lineage>
</organism>
<dbReference type="AlphaFoldDB" id="A0A2T0WB31"/>
<dbReference type="Gene3D" id="3.40.50.150">
    <property type="entry name" value="Vaccinia Virus protein VP39"/>
    <property type="match status" value="1"/>
</dbReference>
<dbReference type="PRINTS" id="PR02008">
    <property type="entry name" value="RCMTFAMILY"/>
</dbReference>
<dbReference type="GO" id="GO:0006355">
    <property type="term" value="P:regulation of DNA-templated transcription"/>
    <property type="evidence" value="ECO:0007669"/>
    <property type="project" value="InterPro"/>
</dbReference>
<dbReference type="PROSITE" id="PS01153">
    <property type="entry name" value="NOL1_NOP2_SUN"/>
    <property type="match status" value="1"/>
</dbReference>
<dbReference type="GO" id="GO:0008649">
    <property type="term" value="F:rRNA methyltransferase activity"/>
    <property type="evidence" value="ECO:0007669"/>
    <property type="project" value="InterPro"/>
</dbReference>
<dbReference type="PANTHER" id="PTHR22807:SF53">
    <property type="entry name" value="RIBOSOMAL RNA SMALL SUBUNIT METHYLTRANSFERASE B-RELATED"/>
    <property type="match status" value="1"/>
</dbReference>
<keyword evidence="17" id="KW-1185">Reference proteome</keyword>
<dbReference type="Pfam" id="PF01029">
    <property type="entry name" value="NusB"/>
    <property type="match status" value="1"/>
</dbReference>
<dbReference type="Pfam" id="PF01189">
    <property type="entry name" value="Methyltr_RsmB-F"/>
    <property type="match status" value="1"/>
</dbReference>
<dbReference type="InterPro" id="IPR054728">
    <property type="entry name" value="RsmB-like_ferredoxin"/>
</dbReference>
<proteinExistence type="inferred from homology"/>
<evidence type="ECO:0000256" key="7">
    <source>
        <dbReference type="ARBA" id="ARBA00022603"/>
    </source>
</evidence>
<feature type="binding site" evidence="14">
    <location>
        <position position="336"/>
    </location>
    <ligand>
        <name>S-adenosyl-L-methionine</name>
        <dbReference type="ChEBI" id="CHEBI:59789"/>
    </ligand>
</feature>
<dbReference type="InterPro" id="IPR018314">
    <property type="entry name" value="RsmB/NOL1/NOP2-like_CS"/>
</dbReference>
<keyword evidence="9 14" id="KW-0949">S-adenosyl-L-methionine</keyword>
<comment type="function">
    <text evidence="1">Specifically methylates the cytosine at position 967 (m5C967) of 16S rRNA.</text>
</comment>
<gene>
    <name evidence="16" type="ORF">CLV38_10217</name>
</gene>
<evidence type="ECO:0000256" key="13">
    <source>
        <dbReference type="ARBA" id="ARBA00047283"/>
    </source>
</evidence>
<keyword evidence="10 14" id="KW-0694">RNA-binding</keyword>
<feature type="domain" description="SAM-dependent MTase RsmB/NOP-type" evidence="15">
    <location>
        <begin position="174"/>
        <end position="450"/>
    </location>
</feature>